<dbReference type="PANTHER" id="PTHR34986">
    <property type="entry name" value="EVOLVED BETA-GALACTOSIDASE SUBUNIT BETA"/>
    <property type="match status" value="1"/>
</dbReference>
<evidence type="ECO:0000313" key="2">
    <source>
        <dbReference type="Proteomes" id="UP000322025"/>
    </source>
</evidence>
<name>A0A5M9HVZ0_9FIRM</name>
<dbReference type="Pfam" id="PF04074">
    <property type="entry name" value="DUF386"/>
    <property type="match status" value="1"/>
</dbReference>
<dbReference type="RefSeq" id="WP_150311229.1">
    <property type="nucleotide sequence ID" value="NZ_VMSO01000016.1"/>
</dbReference>
<sequence length="151" mass="16985">MIFDSLKNKDNYKWNSFLYQALCFLDELPPDALPEANTVLIPDILFCNPVSLSTRPESECMYEAHRKYIDVHYIVSGIEGIATADTSVLTEVTPYSEEKDIAFYSGKEDGRYYLSSGQFMVCYPSDAHKVAIALGQPAPANKIVFKIKVEV</sequence>
<organism evidence="1 2">
    <name type="scientific">Mediterraneibacter catenae</name>
    <dbReference type="NCBI Taxonomy" id="2594882"/>
    <lineage>
        <taxon>Bacteria</taxon>
        <taxon>Bacillati</taxon>
        <taxon>Bacillota</taxon>
        <taxon>Clostridia</taxon>
        <taxon>Lachnospirales</taxon>
        <taxon>Lachnospiraceae</taxon>
        <taxon>Mediterraneibacter</taxon>
    </lineage>
</organism>
<proteinExistence type="predicted"/>
<dbReference type="SUPFAM" id="SSF51197">
    <property type="entry name" value="Clavaminate synthase-like"/>
    <property type="match status" value="1"/>
</dbReference>
<dbReference type="NCBIfam" id="TIGR00022">
    <property type="entry name" value="YhcH/YjgK/YiaL family protein"/>
    <property type="match status" value="1"/>
</dbReference>
<comment type="caution">
    <text evidence="1">The sequence shown here is derived from an EMBL/GenBank/DDBJ whole genome shotgun (WGS) entry which is preliminary data.</text>
</comment>
<dbReference type="Gene3D" id="2.60.120.370">
    <property type="entry name" value="YhcH/YjgK/YiaL"/>
    <property type="match status" value="1"/>
</dbReference>
<dbReference type="EMBL" id="VMSO01000016">
    <property type="protein sequence ID" value="KAA8500797.1"/>
    <property type="molecule type" value="Genomic_DNA"/>
</dbReference>
<dbReference type="AlphaFoldDB" id="A0A5M9HVZ0"/>
<dbReference type="PANTHER" id="PTHR34986:SF1">
    <property type="entry name" value="PROTEIN YIAL"/>
    <property type="match status" value="1"/>
</dbReference>
<protein>
    <submittedName>
        <fullName evidence="1">DUF386 family protein</fullName>
    </submittedName>
</protein>
<dbReference type="InterPro" id="IPR037012">
    <property type="entry name" value="NanQ/TabA/YiaL_sf"/>
</dbReference>
<dbReference type="Proteomes" id="UP000322025">
    <property type="component" value="Unassembled WGS sequence"/>
</dbReference>
<keyword evidence="2" id="KW-1185">Reference proteome</keyword>
<dbReference type="OrthoDB" id="9792756at2"/>
<reference evidence="1" key="1">
    <citation type="submission" date="2019-07" db="EMBL/GenBank/DDBJ databases">
        <authorList>
            <person name="Wongkuna S."/>
            <person name="Scaria J."/>
        </authorList>
    </citation>
    <scope>NUCLEOTIDE SEQUENCE [LARGE SCALE GENOMIC DNA]</scope>
    <source>
        <strain evidence="1">SW178</strain>
    </source>
</reference>
<evidence type="ECO:0000313" key="1">
    <source>
        <dbReference type="EMBL" id="KAA8500797.1"/>
    </source>
</evidence>
<gene>
    <name evidence="1" type="ORF">FNY66_11485</name>
</gene>
<dbReference type="InterPro" id="IPR004375">
    <property type="entry name" value="NanQ/TabA/YiaL"/>
</dbReference>
<dbReference type="GO" id="GO:0005829">
    <property type="term" value="C:cytosol"/>
    <property type="evidence" value="ECO:0007669"/>
    <property type="project" value="TreeGrafter"/>
</dbReference>
<accession>A0A5M9HVZ0</accession>